<protein>
    <recommendedName>
        <fullName evidence="1">Regulatory protein YycH-like domain-containing protein</fullName>
    </recommendedName>
</protein>
<evidence type="ECO:0000259" key="1">
    <source>
        <dbReference type="Pfam" id="PF09648"/>
    </source>
</evidence>
<dbReference type="OrthoDB" id="2388036at2"/>
<reference evidence="2 3" key="1">
    <citation type="submission" date="2018-06" db="EMBL/GenBank/DDBJ databases">
        <title>Paenibacillus imtechensis sp. nov.</title>
        <authorList>
            <person name="Pinnaka A.K."/>
            <person name="Singh H."/>
            <person name="Kaur M."/>
        </authorList>
    </citation>
    <scope>NUCLEOTIDE SEQUENCE [LARGE SCALE GENOMIC DNA]</scope>
    <source>
        <strain evidence="2 3">SMB1</strain>
    </source>
</reference>
<organism evidence="2 3">
    <name type="scientific">Paenibacillus sambharensis</name>
    <dbReference type="NCBI Taxonomy" id="1803190"/>
    <lineage>
        <taxon>Bacteria</taxon>
        <taxon>Bacillati</taxon>
        <taxon>Bacillota</taxon>
        <taxon>Bacilli</taxon>
        <taxon>Bacillales</taxon>
        <taxon>Paenibacillaceae</taxon>
        <taxon>Paenibacillus</taxon>
    </lineage>
</organism>
<dbReference type="Gene3D" id="2.40.128.690">
    <property type="entry name" value="YycH protein, domain 3-like"/>
    <property type="match status" value="1"/>
</dbReference>
<name>A0A2W1LNT5_9BACL</name>
<proteinExistence type="predicted"/>
<dbReference type="InterPro" id="IPR018604">
    <property type="entry name" value="YycI-like"/>
</dbReference>
<accession>A0A2W1LNT5</accession>
<dbReference type="AlphaFoldDB" id="A0A2W1LNT5"/>
<comment type="caution">
    <text evidence="2">The sequence shown here is derived from an EMBL/GenBank/DDBJ whole genome shotgun (WGS) entry which is preliminary data.</text>
</comment>
<evidence type="ECO:0000313" key="2">
    <source>
        <dbReference type="EMBL" id="PZD96592.1"/>
    </source>
</evidence>
<dbReference type="GO" id="GO:0016020">
    <property type="term" value="C:membrane"/>
    <property type="evidence" value="ECO:0007669"/>
    <property type="project" value="InterPro"/>
</dbReference>
<feature type="domain" description="Regulatory protein YycH-like" evidence="1">
    <location>
        <begin position="100"/>
        <end position="234"/>
    </location>
</feature>
<sequence length="248" mass="28033">MDWSRAKSVLIISFLLLNMLLGYQLWLDIRERLNANVDLSALPLEAAVKMQEKKIRLEASIPTDTPKLEDLTFRYTQKAAEGDKIELDMPISSRIVFNKSELLEGMGDIIPDLELYGFDAYMSDSSSAVFYRLHDGLPMFDVRMKLYYSNQQIIAYQQNRVEIIPGDDEREGQAVLPAATVVAHLIDKYLQTGSVVTDIQLGYHGQIFNSDIQVSAPSWRVLLEDGSGYYVNAISAEVTQMKDNVLLD</sequence>
<keyword evidence="3" id="KW-1185">Reference proteome</keyword>
<dbReference type="Pfam" id="PF09648">
    <property type="entry name" value="YycI"/>
    <property type="match status" value="1"/>
</dbReference>
<evidence type="ECO:0000313" key="3">
    <source>
        <dbReference type="Proteomes" id="UP000249522"/>
    </source>
</evidence>
<dbReference type="RefSeq" id="WP_111145997.1">
    <property type="nucleotide sequence ID" value="NZ_QKRB01000037.1"/>
</dbReference>
<gene>
    <name evidence="2" type="ORF">DNH61_07290</name>
</gene>
<dbReference type="Proteomes" id="UP000249522">
    <property type="component" value="Unassembled WGS sequence"/>
</dbReference>
<dbReference type="EMBL" id="QKRB01000037">
    <property type="protein sequence ID" value="PZD96592.1"/>
    <property type="molecule type" value="Genomic_DNA"/>
</dbReference>